<dbReference type="Proteomes" id="UP000193067">
    <property type="component" value="Unassembled WGS sequence"/>
</dbReference>
<proteinExistence type="predicted"/>
<evidence type="ECO:0000313" key="1">
    <source>
        <dbReference type="EMBL" id="OSD00600.1"/>
    </source>
</evidence>
<reference evidence="1 2" key="1">
    <citation type="journal article" date="2015" name="Biotechnol. Biofuels">
        <title>Enhanced degradation of softwood versus hardwood by the white-rot fungus Pycnoporus coccineus.</title>
        <authorList>
            <person name="Couturier M."/>
            <person name="Navarro D."/>
            <person name="Chevret D."/>
            <person name="Henrissat B."/>
            <person name="Piumi F."/>
            <person name="Ruiz-Duenas F.J."/>
            <person name="Martinez A.T."/>
            <person name="Grigoriev I.V."/>
            <person name="Riley R."/>
            <person name="Lipzen A."/>
            <person name="Berrin J.G."/>
            <person name="Master E.R."/>
            <person name="Rosso M.N."/>
        </authorList>
    </citation>
    <scope>NUCLEOTIDE SEQUENCE [LARGE SCALE GENOMIC DNA]</scope>
    <source>
        <strain evidence="1 2">BRFM310</strain>
    </source>
</reference>
<dbReference type="EMBL" id="KZ084117">
    <property type="protein sequence ID" value="OSD00600.1"/>
    <property type="molecule type" value="Genomic_DNA"/>
</dbReference>
<evidence type="ECO:0000313" key="2">
    <source>
        <dbReference type="Proteomes" id="UP000193067"/>
    </source>
</evidence>
<keyword evidence="2" id="KW-1185">Reference proteome</keyword>
<protein>
    <submittedName>
        <fullName evidence="1">Uncharacterized protein</fullName>
    </submittedName>
</protein>
<sequence length="137" mass="14628">MSPRVGRGASFVANVPSVIRPRHRFFRSPAQLRPMFLSLALHPALLQPLGNLLLAQQQSTNHIAFIRERSMQRSREGTHPHSEALSSIAAAASCGISSIGAINSSLARPRVLPLGAHHATPKRHAVLPQISGGEGAV</sequence>
<name>A0A1Y2IHE0_TRAC3</name>
<accession>A0A1Y2IHE0</accession>
<organism evidence="1 2">
    <name type="scientific">Trametes coccinea (strain BRFM310)</name>
    <name type="common">Pycnoporus coccineus</name>
    <dbReference type="NCBI Taxonomy" id="1353009"/>
    <lineage>
        <taxon>Eukaryota</taxon>
        <taxon>Fungi</taxon>
        <taxon>Dikarya</taxon>
        <taxon>Basidiomycota</taxon>
        <taxon>Agaricomycotina</taxon>
        <taxon>Agaricomycetes</taxon>
        <taxon>Polyporales</taxon>
        <taxon>Polyporaceae</taxon>
        <taxon>Trametes</taxon>
    </lineage>
</organism>
<dbReference type="AlphaFoldDB" id="A0A1Y2IHE0"/>
<gene>
    <name evidence="1" type="ORF">PYCCODRAFT_671491</name>
</gene>